<gene>
    <name evidence="1" type="ORF">ATN84_21590</name>
</gene>
<keyword evidence="2" id="KW-1185">Reference proteome</keyword>
<evidence type="ECO:0000313" key="1">
    <source>
        <dbReference type="EMBL" id="KXF74827.1"/>
    </source>
</evidence>
<reference evidence="1 2" key="1">
    <citation type="submission" date="2015-11" db="EMBL/GenBank/DDBJ databases">
        <title>Draft genome sequence of Paramesorhizobium deserti A-3-E, a strain highly resistant to diverse beta-lactam antibiotics.</title>
        <authorList>
            <person name="Lv R."/>
            <person name="Yang X."/>
            <person name="Fang N."/>
            <person name="Guo J."/>
            <person name="Luo X."/>
            <person name="Peng F."/>
            <person name="Yang R."/>
            <person name="Cui Y."/>
            <person name="Fang C."/>
            <person name="Song Y."/>
        </authorList>
    </citation>
    <scope>NUCLEOTIDE SEQUENCE [LARGE SCALE GENOMIC DNA]</scope>
    <source>
        <strain evidence="1 2">A-3-E</strain>
    </source>
</reference>
<dbReference type="AlphaFoldDB" id="A0A135HNN3"/>
<sequence>MTKRLRKSGPQGFHQPFLALCRKRFRLSDAAVADVAVGFVPTRLQKSKLGFLTGAQIGAFRILAKLEVQILHNADRNAPLLARQLDLDARDFHFRHQSCIELLLVLATSQCLYMGRRPSPPQTKQRIGKINLH</sequence>
<protein>
    <submittedName>
        <fullName evidence="1">Uncharacterized protein</fullName>
    </submittedName>
</protein>
<comment type="caution">
    <text evidence="1">The sequence shown here is derived from an EMBL/GenBank/DDBJ whole genome shotgun (WGS) entry which is preliminary data.</text>
</comment>
<evidence type="ECO:0000313" key="2">
    <source>
        <dbReference type="Proteomes" id="UP000070107"/>
    </source>
</evidence>
<dbReference type="EMBL" id="LNTU01000040">
    <property type="protein sequence ID" value="KXF74827.1"/>
    <property type="molecule type" value="Genomic_DNA"/>
</dbReference>
<dbReference type="RefSeq" id="WP_153020375.1">
    <property type="nucleotide sequence ID" value="NZ_LNTU01000040.1"/>
</dbReference>
<accession>A0A135HNN3</accession>
<dbReference type="STRING" id="1494590.ATN84_21590"/>
<proteinExistence type="predicted"/>
<organism evidence="1 2">
    <name type="scientific">Paramesorhizobium deserti</name>
    <dbReference type="NCBI Taxonomy" id="1494590"/>
    <lineage>
        <taxon>Bacteria</taxon>
        <taxon>Pseudomonadati</taxon>
        <taxon>Pseudomonadota</taxon>
        <taxon>Alphaproteobacteria</taxon>
        <taxon>Hyphomicrobiales</taxon>
        <taxon>Phyllobacteriaceae</taxon>
        <taxon>Paramesorhizobium</taxon>
    </lineage>
</organism>
<dbReference type="Proteomes" id="UP000070107">
    <property type="component" value="Unassembled WGS sequence"/>
</dbReference>
<name>A0A135HNN3_9HYPH</name>